<evidence type="ECO:0000313" key="3">
    <source>
        <dbReference type="Proteomes" id="UP000694863"/>
    </source>
</evidence>
<feature type="compositionally biased region" description="Basic and acidic residues" evidence="1">
    <location>
        <begin position="195"/>
        <end position="206"/>
    </location>
</feature>
<dbReference type="PANTHER" id="PTHR31266:SF3">
    <property type="entry name" value="TRAF-INTERACTING PROTEIN WITH FHA DOMAIN-CONTAINING PROTEIN B"/>
    <property type="match status" value="1"/>
</dbReference>
<evidence type="ECO:0000313" key="4">
    <source>
        <dbReference type="RefSeq" id="XP_004697058.3"/>
    </source>
</evidence>
<evidence type="ECO:0000259" key="2">
    <source>
        <dbReference type="Pfam" id="PF00498"/>
    </source>
</evidence>
<dbReference type="InterPro" id="IPR008984">
    <property type="entry name" value="SMAD_FHA_dom_sf"/>
</dbReference>
<gene>
    <name evidence="4" type="primary">TIFAB</name>
</gene>
<dbReference type="InterPro" id="IPR033621">
    <property type="entry name" value="TIFA"/>
</dbReference>
<sequence>MERPLTVLQVALHHPTQGPAAFAKVPPKLQLDTSPLLLGRGQDAHLRLMVSRLSRQHLSLEPYREQGSSLLSFSLRVLSRQGCVWVNGLMLRFLEQVPLGAVNRVAFAGVQMAICIEWGISLEAFVCCVHLSPSPLIYRLKAEETDDHDEIPPQQQPPPGGSGEQTSGSLGFLQDPSPTQDSALQPSPGGGTEIQPRREPPEEALC</sequence>
<feature type="compositionally biased region" description="Polar residues" evidence="1">
    <location>
        <begin position="176"/>
        <end position="185"/>
    </location>
</feature>
<name>A0ABM0ICN9_ECHTE</name>
<accession>A0ABM0ICN9</accession>
<proteinExistence type="predicted"/>
<protein>
    <submittedName>
        <fullName evidence="4">TRAF-interacting protein with FHA domain-containing protein B</fullName>
    </submittedName>
</protein>
<dbReference type="PANTHER" id="PTHR31266">
    <property type="entry name" value="TRAF-INTERACTING PROTEIN WITH FHA DOMAIN-CONTAINING PROTEIN A FAMILY MEMBER"/>
    <property type="match status" value="1"/>
</dbReference>
<keyword evidence="3" id="KW-1185">Reference proteome</keyword>
<reference evidence="4" key="1">
    <citation type="submission" date="2025-08" db="UniProtKB">
        <authorList>
            <consortium name="RefSeq"/>
        </authorList>
    </citation>
    <scope>IDENTIFICATION</scope>
</reference>
<dbReference type="Pfam" id="PF00498">
    <property type="entry name" value="FHA"/>
    <property type="match status" value="1"/>
</dbReference>
<dbReference type="SUPFAM" id="SSF49879">
    <property type="entry name" value="SMAD/FHA domain"/>
    <property type="match status" value="1"/>
</dbReference>
<organism evidence="3 4">
    <name type="scientific">Echinops telfairi</name>
    <name type="common">Lesser hedgehog tenrec</name>
    <dbReference type="NCBI Taxonomy" id="9371"/>
    <lineage>
        <taxon>Eukaryota</taxon>
        <taxon>Metazoa</taxon>
        <taxon>Chordata</taxon>
        <taxon>Craniata</taxon>
        <taxon>Vertebrata</taxon>
        <taxon>Euteleostomi</taxon>
        <taxon>Mammalia</taxon>
        <taxon>Eutheria</taxon>
        <taxon>Afrotheria</taxon>
        <taxon>Tenrecidae</taxon>
        <taxon>Tenrecinae</taxon>
        <taxon>Echinops</taxon>
    </lineage>
</organism>
<feature type="domain" description="FHA" evidence="2">
    <location>
        <begin position="37"/>
        <end position="105"/>
    </location>
</feature>
<evidence type="ECO:0000256" key="1">
    <source>
        <dbReference type="SAM" id="MobiDB-lite"/>
    </source>
</evidence>
<dbReference type="GeneID" id="101639789"/>
<dbReference type="Proteomes" id="UP000694863">
    <property type="component" value="Unplaced"/>
</dbReference>
<feature type="region of interest" description="Disordered" evidence="1">
    <location>
        <begin position="146"/>
        <end position="206"/>
    </location>
</feature>
<dbReference type="RefSeq" id="XP_004697058.3">
    <property type="nucleotide sequence ID" value="XM_004697001.3"/>
</dbReference>
<dbReference type="InterPro" id="IPR000253">
    <property type="entry name" value="FHA_dom"/>
</dbReference>